<reference evidence="1" key="1">
    <citation type="journal article" date="2014" name="Front. Microbiol.">
        <title>High frequency of phylogenetically diverse reductive dehalogenase-homologous genes in deep subseafloor sedimentary metagenomes.</title>
        <authorList>
            <person name="Kawai M."/>
            <person name="Futagami T."/>
            <person name="Toyoda A."/>
            <person name="Takaki Y."/>
            <person name="Nishi S."/>
            <person name="Hori S."/>
            <person name="Arai W."/>
            <person name="Tsubouchi T."/>
            <person name="Morono Y."/>
            <person name="Uchiyama I."/>
            <person name="Ito T."/>
            <person name="Fujiyama A."/>
            <person name="Inagaki F."/>
            <person name="Takami H."/>
        </authorList>
    </citation>
    <scope>NUCLEOTIDE SEQUENCE</scope>
    <source>
        <strain evidence="1">Expedition CK06-06</strain>
    </source>
</reference>
<proteinExistence type="predicted"/>
<accession>X1AR81</accession>
<comment type="caution">
    <text evidence="1">The sequence shown here is derived from an EMBL/GenBank/DDBJ whole genome shotgun (WGS) entry which is preliminary data.</text>
</comment>
<name>X1AR81_9ZZZZ</name>
<sequence>MPFTYKKHPIYFLVDHTFYNDAFRPDYSHTKDALWIFSYNIVRHTFEPNEKILIVPKLI</sequence>
<gene>
    <name evidence="1" type="ORF">S01H4_07524</name>
</gene>
<organism evidence="1">
    <name type="scientific">marine sediment metagenome</name>
    <dbReference type="NCBI Taxonomy" id="412755"/>
    <lineage>
        <taxon>unclassified sequences</taxon>
        <taxon>metagenomes</taxon>
        <taxon>ecological metagenomes</taxon>
    </lineage>
</organism>
<dbReference type="AlphaFoldDB" id="X1AR81"/>
<protein>
    <submittedName>
        <fullName evidence="1">Uncharacterized protein</fullName>
    </submittedName>
</protein>
<feature type="non-terminal residue" evidence="1">
    <location>
        <position position="59"/>
    </location>
</feature>
<dbReference type="EMBL" id="BART01002470">
    <property type="protein sequence ID" value="GAG62376.1"/>
    <property type="molecule type" value="Genomic_DNA"/>
</dbReference>
<evidence type="ECO:0000313" key="1">
    <source>
        <dbReference type="EMBL" id="GAG62376.1"/>
    </source>
</evidence>